<dbReference type="AlphaFoldDB" id="A0A165MZV2"/>
<dbReference type="Gene3D" id="1.20.1280.50">
    <property type="match status" value="1"/>
</dbReference>
<reference evidence="2 3" key="1">
    <citation type="journal article" date="2016" name="Mol. Biol. Evol.">
        <title>Comparative Genomics of Early-Diverging Mushroom-Forming Fungi Provides Insights into the Origins of Lignocellulose Decay Capabilities.</title>
        <authorList>
            <person name="Nagy L.G."/>
            <person name="Riley R."/>
            <person name="Tritt A."/>
            <person name="Adam C."/>
            <person name="Daum C."/>
            <person name="Floudas D."/>
            <person name="Sun H."/>
            <person name="Yadav J.S."/>
            <person name="Pangilinan J."/>
            <person name="Larsson K.H."/>
            <person name="Matsuura K."/>
            <person name="Barry K."/>
            <person name="Labutti K."/>
            <person name="Kuo R."/>
            <person name="Ohm R.A."/>
            <person name="Bhattacharya S.S."/>
            <person name="Shirouzu T."/>
            <person name="Yoshinaga Y."/>
            <person name="Martin F.M."/>
            <person name="Grigoriev I.V."/>
            <person name="Hibbett D.S."/>
        </authorList>
    </citation>
    <scope>NUCLEOTIDE SEQUENCE [LARGE SCALE GENOMIC DNA]</scope>
    <source>
        <strain evidence="2 3">HHB12029</strain>
    </source>
</reference>
<dbReference type="InParanoid" id="A0A165MZV2"/>
<evidence type="ECO:0000259" key="1">
    <source>
        <dbReference type="PROSITE" id="PS50181"/>
    </source>
</evidence>
<dbReference type="SMART" id="SM00256">
    <property type="entry name" value="FBOX"/>
    <property type="match status" value="1"/>
</dbReference>
<dbReference type="EMBL" id="KV425904">
    <property type="protein sequence ID" value="KZV99998.1"/>
    <property type="molecule type" value="Genomic_DNA"/>
</dbReference>
<keyword evidence="3" id="KW-1185">Reference proteome</keyword>
<accession>A0A165MZV2</accession>
<dbReference type="Pfam" id="PF12937">
    <property type="entry name" value="F-box-like"/>
    <property type="match status" value="1"/>
</dbReference>
<dbReference type="Proteomes" id="UP000077266">
    <property type="component" value="Unassembled WGS sequence"/>
</dbReference>
<proteinExistence type="predicted"/>
<evidence type="ECO:0000313" key="2">
    <source>
        <dbReference type="EMBL" id="KZV99998.1"/>
    </source>
</evidence>
<organism evidence="2 3">
    <name type="scientific">Exidia glandulosa HHB12029</name>
    <dbReference type="NCBI Taxonomy" id="1314781"/>
    <lineage>
        <taxon>Eukaryota</taxon>
        <taxon>Fungi</taxon>
        <taxon>Dikarya</taxon>
        <taxon>Basidiomycota</taxon>
        <taxon>Agaricomycotina</taxon>
        <taxon>Agaricomycetes</taxon>
        <taxon>Auriculariales</taxon>
        <taxon>Exidiaceae</taxon>
        <taxon>Exidia</taxon>
    </lineage>
</organism>
<dbReference type="InterPro" id="IPR001810">
    <property type="entry name" value="F-box_dom"/>
</dbReference>
<dbReference type="SUPFAM" id="SSF81383">
    <property type="entry name" value="F-box domain"/>
    <property type="match status" value="1"/>
</dbReference>
<gene>
    <name evidence="2" type="ORF">EXIGLDRAFT_831075</name>
</gene>
<dbReference type="PROSITE" id="PS50181">
    <property type="entry name" value="FBOX"/>
    <property type="match status" value="1"/>
</dbReference>
<name>A0A165MZV2_EXIGL</name>
<dbReference type="InterPro" id="IPR036047">
    <property type="entry name" value="F-box-like_dom_sf"/>
</dbReference>
<sequence length="454" mass="50461">MMDIPPELYTLIFDHLTLQQLIRSSHVCTGWRYMARDHKTFWGEAVVVEFGLVPLTPTSSAVNLFLARISEAKGPVSVSVLIFTLSPVVHQVILPTLSRHLHRISCLRVAMPWTCGNVLLSVLQQPAPLLKTFVLNSLRAAEAWQPLCLPVDWHKNYAPPPIQALARVETFKIDCPSFYGNMPLRPIISLFPSLRHLEVGQTLQMGEGPLLVHDFDDGPLPTVQDGGMLSLSVFEPTSSALRALDAGNIPTVDVTMLEFREDVVKEVLGSGVQVQCRLNCSQATISTSARSANPQHTRRSATFSIDRALHAAERCFSSVSRFGTLVALSVHRDAWRRLCALDANLPALELIHTVIEYPLPAGATDAKRLRCDNLRTLVLQSRIRTALTYRAFDTFVTASIAIRDWAALSVVLDGVTIFGPYPPVMQIAPTQVRTWDEAKSDVSSPWLLEMMRQW</sequence>
<evidence type="ECO:0000313" key="3">
    <source>
        <dbReference type="Proteomes" id="UP000077266"/>
    </source>
</evidence>
<protein>
    <recommendedName>
        <fullName evidence="1">F-box domain-containing protein</fullName>
    </recommendedName>
</protein>
<feature type="domain" description="F-box" evidence="1">
    <location>
        <begin position="1"/>
        <end position="45"/>
    </location>
</feature>